<feature type="compositionally biased region" description="Low complexity" evidence="1">
    <location>
        <begin position="587"/>
        <end position="605"/>
    </location>
</feature>
<protein>
    <submittedName>
        <fullName evidence="3">BMA-PQN-35, isoform b</fullName>
    </submittedName>
</protein>
<evidence type="ECO:0000313" key="3">
    <source>
        <dbReference type="EMBL" id="CDP96720.1"/>
    </source>
</evidence>
<proteinExistence type="predicted"/>
<dbReference type="OMA" id="DCMSARI"/>
<keyword evidence="2" id="KW-0812">Transmembrane</keyword>
<keyword evidence="2" id="KW-0472">Membrane</keyword>
<evidence type="ECO:0000313" key="4">
    <source>
        <dbReference type="WormBase" id="Bm10058b"/>
    </source>
</evidence>
<organism evidence="3">
    <name type="scientific">Brugia malayi</name>
    <name type="common">Filarial nematode worm</name>
    <dbReference type="NCBI Taxonomy" id="6279"/>
    <lineage>
        <taxon>Eukaryota</taxon>
        <taxon>Metazoa</taxon>
        <taxon>Ecdysozoa</taxon>
        <taxon>Nematoda</taxon>
        <taxon>Chromadorea</taxon>
        <taxon>Rhabditida</taxon>
        <taxon>Spirurina</taxon>
        <taxon>Spiruromorpha</taxon>
        <taxon>Filarioidea</taxon>
        <taxon>Onchocercidae</taxon>
        <taxon>Brugia</taxon>
    </lineage>
</organism>
<accession>A0A0J9XVP8</accession>
<keyword evidence="2" id="KW-1133">Transmembrane helix</keyword>
<dbReference type="AlphaFoldDB" id="A0A0J9XVP8"/>
<feature type="transmembrane region" description="Helical" evidence="2">
    <location>
        <begin position="106"/>
        <end position="128"/>
    </location>
</feature>
<evidence type="ECO:0000256" key="1">
    <source>
        <dbReference type="SAM" id="MobiDB-lite"/>
    </source>
</evidence>
<name>A0A0J9XVP8_BRUMA</name>
<evidence type="ECO:0000256" key="2">
    <source>
        <dbReference type="SAM" id="Phobius"/>
    </source>
</evidence>
<feature type="region of interest" description="Disordered" evidence="1">
    <location>
        <begin position="580"/>
        <end position="605"/>
    </location>
</feature>
<reference evidence="3" key="1">
    <citation type="journal article" date="2007" name="Science">
        <title>Draft genome of the filarial nematode parasite Brugia malayi.</title>
        <authorList>
            <person name="Ghedin E."/>
            <person name="Wang S."/>
            <person name="Spiro D."/>
            <person name="Caler E."/>
            <person name="Zhao Q."/>
            <person name="Crabtree J."/>
            <person name="Allen J.E."/>
            <person name="Delcher A.L."/>
            <person name="Guiliano D.B."/>
            <person name="Miranda-Saavedra D."/>
            <person name="Angiuoli S.V."/>
            <person name="Creasy T."/>
            <person name="Amedeo P."/>
            <person name="Haas B."/>
            <person name="El-Sayed N.M."/>
            <person name="Wortman J.R."/>
            <person name="Feldblyum T."/>
            <person name="Tallon L."/>
            <person name="Schatz M."/>
            <person name="Shumway M."/>
            <person name="Koo H."/>
            <person name="Salzberg S.L."/>
            <person name="Schobel S."/>
            <person name="Pertea M."/>
            <person name="Pop M."/>
            <person name="White O."/>
            <person name="Barton G.J."/>
            <person name="Carlow C.K."/>
            <person name="Crawford M.J."/>
            <person name="Daub J."/>
            <person name="Dimmic M.W."/>
            <person name="Estes C.F."/>
            <person name="Foster J.M."/>
            <person name="Ganatra M."/>
            <person name="Gregory W.F."/>
            <person name="Johnson N.M."/>
            <person name="Jin J."/>
            <person name="Komuniecki R."/>
            <person name="Korf I."/>
            <person name="Kumar S."/>
            <person name="Laney S."/>
            <person name="Li B.W."/>
            <person name="Li W."/>
            <person name="Lindblom T.H."/>
            <person name="Lustigman S."/>
            <person name="Ma D."/>
            <person name="Maina C.V."/>
            <person name="Martin D.M."/>
            <person name="McCarter J.P."/>
            <person name="McReynolds L."/>
            <person name="Mitreva M."/>
            <person name="Nutman T.B."/>
            <person name="Parkinson J."/>
            <person name="Peregrin-Alvarez J.M."/>
            <person name="Poole C."/>
            <person name="Ren Q."/>
            <person name="Saunders L."/>
            <person name="Sluder A.E."/>
            <person name="Smith K."/>
            <person name="Stanke M."/>
            <person name="Unnasch T.R."/>
            <person name="Ware J."/>
            <person name="Wei A.D."/>
            <person name="Weil G."/>
            <person name="Williams D.J."/>
            <person name="Zhang Y."/>
            <person name="Williams S.A."/>
            <person name="Fraser-Liggett C."/>
            <person name="Slatko B."/>
            <person name="Blaxter M.L."/>
            <person name="Scott A.L."/>
        </authorList>
    </citation>
    <scope>NUCLEOTIDE SEQUENCE</scope>
    <source>
        <strain evidence="3">FR3</strain>
    </source>
</reference>
<reference evidence="3" key="2">
    <citation type="submission" date="2012-12" db="EMBL/GenBank/DDBJ databases">
        <authorList>
            <person name="Gao Y.W."/>
            <person name="Fan S.T."/>
            <person name="Sun H.T."/>
            <person name="Wang Z."/>
            <person name="Gao X.L."/>
            <person name="Li Y.G."/>
            <person name="Wang T.C."/>
            <person name="Zhang K."/>
            <person name="Xu W.W."/>
            <person name="Yu Z.J."/>
            <person name="Xia X.Z."/>
        </authorList>
    </citation>
    <scope>NUCLEOTIDE SEQUENCE</scope>
    <source>
        <strain evidence="3">FR3</strain>
    </source>
</reference>
<sequence>MEQVTSNKEDSDSKSEKIEFLMIERFCSGITNAHLSSDALHLSSDDDIIFFRQSCATTGKARKMKIFTVGMDEKPPIKDPVSSDGVTVASTPIITLEKKRTSYKNYVMCLGMLFFIFLFAIIVSKLVYYRIPDDLGLPWFELKHRIGMGCDDCMSARIIQSFYPQRSSRFFESSNSAAPPVALAMQAEQSQTNRQVAPTTLTSQRLELGSSATQIVDSRLDFLRKIIPKIKEQAEKSGIEGVMQVKMLQMDSFEPKQVKPLQLLDGLEESQLQPVINAPQLIDFMTPIRSILLSDLLRLNTGDNDESQASGIQFFGSQQDDTVKGGPMLILGPFLQPQQLQLLPTVWDNNNNIAWSNSLQPHLFDLAQQMSKQQRWINWQWPVPPYHKNSNEKVAQWQSVQWLNDHMSITPVVRQNSLPAWESTSNQWQDNAHMAGKWQSSIQSGAGSQWAQGGWQGQGQGEQQLWSQYPQTWLPSMNQNQYQNNNDWNIQRTNIIDNLDGRMTQAVLPSDSANSYVYNNNANDQWMRYFNQWYINNQRLQHQPIANTVVSQSVEVTGPVLPQHTEDQILNQQQSGITDSLQSQTVQQHQVKPLPQTQQQKQEPQMMQQFLNKPNDNQEQSHLLHQERLQLPMHRIETGLSGGSNGLTMIDDDLNKETVMEQSGPMNDINLALSNPMLFQVDDPPPQSASVDESFTK</sequence>
<gene>
    <name evidence="3" type="primary">Bma-pqn-35</name>
    <name evidence="4" type="ORF">Bm10058</name>
    <name evidence="3" type="ORF">BM_Bm10058</name>
</gene>
<dbReference type="EMBL" id="LN856962">
    <property type="protein sequence ID" value="CDP96720.1"/>
    <property type="molecule type" value="Genomic_DNA"/>
</dbReference>
<dbReference type="WormBase" id="Bm10058b">
    <property type="protein sequence ID" value="BM44915"/>
    <property type="gene ID" value="WBGene00230319"/>
</dbReference>